<accession>B0P7H5</accession>
<keyword evidence="1" id="KW-0472">Membrane</keyword>
<dbReference type="EMBL" id="ABGD02000006">
    <property type="protein sequence ID" value="EDS12478.1"/>
    <property type="molecule type" value="Genomic_DNA"/>
</dbReference>
<protein>
    <submittedName>
        <fullName evidence="2">Uncharacterized protein</fullName>
    </submittedName>
</protein>
<reference evidence="2" key="1">
    <citation type="submission" date="2007-11" db="EMBL/GenBank/DDBJ databases">
        <authorList>
            <person name="Fulton L."/>
            <person name="Clifton S."/>
            <person name="Fulton B."/>
            <person name="Xu J."/>
            <person name="Minx P."/>
            <person name="Pepin K.H."/>
            <person name="Johnson M."/>
            <person name="Thiruvilangam P."/>
            <person name="Bhonagiri V."/>
            <person name="Nash W.E."/>
            <person name="Mardis E.R."/>
            <person name="Wilson R.K."/>
        </authorList>
    </citation>
    <scope>NUCLEOTIDE SEQUENCE [LARGE SCALE GENOMIC DNA]</scope>
    <source>
        <strain evidence="2">DSM 17241</strain>
    </source>
</reference>
<dbReference type="HOGENOM" id="CLU_2803007_0_0_9"/>
<feature type="transmembrane region" description="Helical" evidence="1">
    <location>
        <begin position="44"/>
        <end position="65"/>
    </location>
</feature>
<evidence type="ECO:0000313" key="3">
    <source>
        <dbReference type="Proteomes" id="UP000003803"/>
    </source>
</evidence>
<keyword evidence="3" id="KW-1185">Reference proteome</keyword>
<comment type="caution">
    <text evidence="2">The sequence shown here is derived from an EMBL/GenBank/DDBJ whole genome shotgun (WGS) entry which is preliminary data.</text>
</comment>
<reference evidence="2" key="2">
    <citation type="submission" date="2013-09" db="EMBL/GenBank/DDBJ databases">
        <title>Draft genome sequence of Anaerotruncus colihominis(DSM 17241).</title>
        <authorList>
            <person name="Sudarsanam P."/>
            <person name="Ley R."/>
            <person name="Guruge J."/>
            <person name="Turnbaugh P.J."/>
            <person name="Mahowald M."/>
            <person name="Liep D."/>
            <person name="Gordon J."/>
        </authorList>
    </citation>
    <scope>NUCLEOTIDE SEQUENCE</scope>
    <source>
        <strain evidence="2">DSM 17241</strain>
    </source>
</reference>
<keyword evidence="1" id="KW-0812">Transmembrane</keyword>
<name>B0P7H5_9FIRM</name>
<sequence length="67" mass="7566">MPFFCATVCRAVLCFNIFCPAHVLTKMVFGSGRVPLCLADFFDGLSLLHIYLLIHIMLQFLAVAFRL</sequence>
<dbReference type="Proteomes" id="UP000003803">
    <property type="component" value="Unassembled WGS sequence"/>
</dbReference>
<dbReference type="AlphaFoldDB" id="B0P7H5"/>
<organism evidence="2 3">
    <name type="scientific">Anaerotruncus colihominis DSM 17241</name>
    <dbReference type="NCBI Taxonomy" id="445972"/>
    <lineage>
        <taxon>Bacteria</taxon>
        <taxon>Bacillati</taxon>
        <taxon>Bacillota</taxon>
        <taxon>Clostridia</taxon>
        <taxon>Eubacteriales</taxon>
        <taxon>Oscillospiraceae</taxon>
        <taxon>Anaerotruncus</taxon>
    </lineage>
</organism>
<gene>
    <name evidence="2" type="ORF">ANACOL_00706</name>
</gene>
<keyword evidence="1" id="KW-1133">Transmembrane helix</keyword>
<evidence type="ECO:0000256" key="1">
    <source>
        <dbReference type="SAM" id="Phobius"/>
    </source>
</evidence>
<evidence type="ECO:0000313" key="2">
    <source>
        <dbReference type="EMBL" id="EDS12478.1"/>
    </source>
</evidence>
<proteinExistence type="predicted"/>